<dbReference type="EMBL" id="CAEZXR010000451">
    <property type="protein sequence ID" value="CAB4734160.1"/>
    <property type="molecule type" value="Genomic_DNA"/>
</dbReference>
<name>A0A6J6SH35_9ZZZZ</name>
<protein>
    <submittedName>
        <fullName evidence="1">Unannotated protein</fullName>
    </submittedName>
</protein>
<reference evidence="1" key="1">
    <citation type="submission" date="2020-05" db="EMBL/GenBank/DDBJ databases">
        <authorList>
            <person name="Chiriac C."/>
            <person name="Salcher M."/>
            <person name="Ghai R."/>
            <person name="Kavagutti S V."/>
        </authorList>
    </citation>
    <scope>NUCLEOTIDE SEQUENCE</scope>
</reference>
<gene>
    <name evidence="1" type="ORF">UFOPK2579_02770</name>
</gene>
<evidence type="ECO:0000313" key="1">
    <source>
        <dbReference type="EMBL" id="CAB4734160.1"/>
    </source>
</evidence>
<organism evidence="1">
    <name type="scientific">freshwater metagenome</name>
    <dbReference type="NCBI Taxonomy" id="449393"/>
    <lineage>
        <taxon>unclassified sequences</taxon>
        <taxon>metagenomes</taxon>
        <taxon>ecological metagenomes</taxon>
    </lineage>
</organism>
<sequence length="145" mass="14924">MDDALDAFLEASRGSVRVTVPPVVGRVPVTVLRDKACALLGAWTQASTRDRVDAEVDIGGVSAPGSLLVASAALEITVHGWDVDQATGADHPLPDALAQALLPVAHDLVTAADRPTRFAPARPVSEGAGAAERLLAHLGRAPGDR</sequence>
<accession>A0A6J6SH35</accession>
<dbReference type="AlphaFoldDB" id="A0A6J6SH35"/>
<proteinExistence type="predicted"/>